<keyword evidence="3" id="KW-1185">Reference proteome</keyword>
<name>A0A517Y0Z6_9BACT</name>
<dbReference type="EMBL" id="CP036273">
    <property type="protein sequence ID" value="QDU23439.1"/>
    <property type="molecule type" value="Genomic_DNA"/>
</dbReference>
<dbReference type="OrthoDB" id="258914at2"/>
<proteinExistence type="predicted"/>
<feature type="region of interest" description="Disordered" evidence="1">
    <location>
        <begin position="182"/>
        <end position="245"/>
    </location>
</feature>
<reference evidence="2 3" key="1">
    <citation type="submission" date="2019-02" db="EMBL/GenBank/DDBJ databases">
        <title>Deep-cultivation of Planctomycetes and their phenomic and genomic characterization uncovers novel biology.</title>
        <authorList>
            <person name="Wiegand S."/>
            <person name="Jogler M."/>
            <person name="Boedeker C."/>
            <person name="Pinto D."/>
            <person name="Vollmers J."/>
            <person name="Rivas-Marin E."/>
            <person name="Kohn T."/>
            <person name="Peeters S.H."/>
            <person name="Heuer A."/>
            <person name="Rast P."/>
            <person name="Oberbeckmann S."/>
            <person name="Bunk B."/>
            <person name="Jeske O."/>
            <person name="Meyerdierks A."/>
            <person name="Storesund J.E."/>
            <person name="Kallscheuer N."/>
            <person name="Luecker S."/>
            <person name="Lage O.M."/>
            <person name="Pohl T."/>
            <person name="Merkel B.J."/>
            <person name="Hornburger P."/>
            <person name="Mueller R.-W."/>
            <person name="Bruemmer F."/>
            <person name="Labrenz M."/>
            <person name="Spormann A.M."/>
            <person name="Op den Camp H."/>
            <person name="Overmann J."/>
            <person name="Amann R."/>
            <person name="Jetten M.S.M."/>
            <person name="Mascher T."/>
            <person name="Medema M.H."/>
            <person name="Devos D.P."/>
            <person name="Kaster A.-K."/>
            <person name="Ovreas L."/>
            <person name="Rohde M."/>
            <person name="Galperin M.Y."/>
            <person name="Jogler C."/>
        </authorList>
    </citation>
    <scope>NUCLEOTIDE SEQUENCE [LARGE SCALE GENOMIC DNA]</scope>
    <source>
        <strain evidence="2 3">ETA_A1</strain>
    </source>
</reference>
<feature type="compositionally biased region" description="Gly residues" evidence="1">
    <location>
        <begin position="232"/>
        <end position="241"/>
    </location>
</feature>
<gene>
    <name evidence="2" type="ORF">ETAA1_54390</name>
</gene>
<protein>
    <submittedName>
        <fullName evidence="2">Uncharacterized protein</fullName>
    </submittedName>
</protein>
<evidence type="ECO:0000313" key="2">
    <source>
        <dbReference type="EMBL" id="QDU23439.1"/>
    </source>
</evidence>
<dbReference type="KEGG" id="uli:ETAA1_54390"/>
<dbReference type="Proteomes" id="UP000319576">
    <property type="component" value="Chromosome"/>
</dbReference>
<feature type="compositionally biased region" description="Low complexity" evidence="1">
    <location>
        <begin position="211"/>
        <end position="231"/>
    </location>
</feature>
<sequence>MAKSKSSKPKFDIKEFMLKKGEYVVLGVAGAGLLLLLFLGGTTYTEAKDPKKIADGLTSKAQQIQRSVGDPADPSAVPPLTGMYDPTKPGGYIQIAASDFPLSGVMFDPTARPDTKRENPRVDRIGSFQVDLVRAPMKAHDIVLDPEGGAKIAVKVVKKVAEADKQKIKDALAAIKGNAGKARNAQKAGAQPPTGPAFGPSGPPTAGPGPGSSSSGPGPGSSSSGPGIMPPGEGGSGGFNQGGMRSETTINYIPVEDLDRAAAEGKLPAMTVVPLRMVVVNATFPFKKQAEEMKRALRMKTAAEAAPFVRFDGFDVRRRVIAPDGTIVGTGKKYAEVVSSQKDNDTVGWYDYRYIDKYQELVASRMLSTHLEGADKKDKTGISAYLPYFYRYEDNLVMFLPELVDELGKYPEVKLPPILDTVRKMKDAAAPQVQKSAVLERLTGKGKEGPQSARTGIFAPTTGAGTAVYGGAGAGMMMPPPGGGEGKLESGLGNPLTAAGVEIDDILVRFIDPDVRPGYSYEYMLRVKLINPNYGNPKSMANPVLAGESFKTLPGPWTRLGEPLTVPRESHLFAYDPVKYEEDVKAAYGKQQSLEARFKLPAGNTHTVVQKMTWLEQVRVDSGTNQREPVGAWVAAEMPVARSGFIGRKTYVKLPLWSSEEDRYQLRELQTEKVGKGKDASTPKGWLVEEFVGRDVLVDFEGGKVTTRFAGKSPVIEDVNTELLIVRPDGRLMVRNSKDDMANPERVRDVAEWTAWQKNVETAAPVGAAGDNNPFARPRD</sequence>
<organism evidence="2 3">
    <name type="scientific">Urbifossiella limnaea</name>
    <dbReference type="NCBI Taxonomy" id="2528023"/>
    <lineage>
        <taxon>Bacteria</taxon>
        <taxon>Pseudomonadati</taxon>
        <taxon>Planctomycetota</taxon>
        <taxon>Planctomycetia</taxon>
        <taxon>Gemmatales</taxon>
        <taxon>Gemmataceae</taxon>
        <taxon>Urbifossiella</taxon>
    </lineage>
</organism>
<dbReference type="AlphaFoldDB" id="A0A517Y0Z6"/>
<feature type="region of interest" description="Disordered" evidence="1">
    <location>
        <begin position="57"/>
        <end position="79"/>
    </location>
</feature>
<dbReference type="RefSeq" id="WP_145243685.1">
    <property type="nucleotide sequence ID" value="NZ_CP036273.1"/>
</dbReference>
<accession>A0A517Y0Z6</accession>
<evidence type="ECO:0000313" key="3">
    <source>
        <dbReference type="Proteomes" id="UP000319576"/>
    </source>
</evidence>
<evidence type="ECO:0000256" key="1">
    <source>
        <dbReference type="SAM" id="MobiDB-lite"/>
    </source>
</evidence>